<dbReference type="GO" id="GO:0009014">
    <property type="term" value="F:succinyl-diaminopimelate desuccinylase activity"/>
    <property type="evidence" value="ECO:0007669"/>
    <property type="project" value="UniProtKB-UniRule"/>
</dbReference>
<comment type="cofactor">
    <cofactor evidence="2">
        <name>Zn(2+)</name>
        <dbReference type="ChEBI" id="CHEBI:29105"/>
    </cofactor>
</comment>
<keyword evidence="12" id="KW-0170">Cobalt</keyword>
<evidence type="ECO:0000256" key="11">
    <source>
        <dbReference type="ARBA" id="ARBA00023154"/>
    </source>
</evidence>
<dbReference type="Gene3D" id="3.30.70.360">
    <property type="match status" value="1"/>
</dbReference>
<evidence type="ECO:0000256" key="14">
    <source>
        <dbReference type="NCBIfam" id="TIGR01900"/>
    </source>
</evidence>
<keyword evidence="9" id="KW-0862">Zinc</keyword>
<evidence type="ECO:0000313" key="17">
    <source>
        <dbReference type="Proteomes" id="UP000664398"/>
    </source>
</evidence>
<dbReference type="PANTHER" id="PTHR43808">
    <property type="entry name" value="ACETYLORNITHINE DEACETYLASE"/>
    <property type="match status" value="1"/>
</dbReference>
<evidence type="ECO:0000259" key="15">
    <source>
        <dbReference type="Pfam" id="PF07687"/>
    </source>
</evidence>
<evidence type="ECO:0000256" key="2">
    <source>
        <dbReference type="ARBA" id="ARBA00001947"/>
    </source>
</evidence>
<dbReference type="EMBL" id="JAGDYL010000001">
    <property type="protein sequence ID" value="MBO1803761.1"/>
    <property type="molecule type" value="Genomic_DNA"/>
</dbReference>
<dbReference type="EC" id="3.5.1.18" evidence="5 14"/>
<organism evidence="16 17">
    <name type="scientific">Leucobacter ruminantium</name>
    <dbReference type="NCBI Taxonomy" id="1289170"/>
    <lineage>
        <taxon>Bacteria</taxon>
        <taxon>Bacillati</taxon>
        <taxon>Actinomycetota</taxon>
        <taxon>Actinomycetes</taxon>
        <taxon>Micrococcales</taxon>
        <taxon>Microbacteriaceae</taxon>
        <taxon>Leucobacter</taxon>
    </lineage>
</organism>
<evidence type="ECO:0000256" key="4">
    <source>
        <dbReference type="ARBA" id="ARBA00011738"/>
    </source>
</evidence>
<dbReference type="GO" id="GO:0046872">
    <property type="term" value="F:metal ion binding"/>
    <property type="evidence" value="ECO:0007669"/>
    <property type="project" value="UniProtKB-KW"/>
</dbReference>
<dbReference type="FunFam" id="3.30.70.360:FF:000011">
    <property type="entry name" value="Succinyl-diaminopimelate desuccinylase"/>
    <property type="match status" value="1"/>
</dbReference>
<dbReference type="InterPro" id="IPR001261">
    <property type="entry name" value="ArgE/DapE_CS"/>
</dbReference>
<dbReference type="RefSeq" id="WP_208044569.1">
    <property type="nucleotide sequence ID" value="NZ_JAGDYL010000001.1"/>
</dbReference>
<keyword evidence="6" id="KW-0028">Amino-acid biosynthesis</keyword>
<evidence type="ECO:0000256" key="1">
    <source>
        <dbReference type="ARBA" id="ARBA00001941"/>
    </source>
</evidence>
<name>A0A939LTD8_9MICO</name>
<keyword evidence="11" id="KW-0457">Lysine biosynthesis</keyword>
<evidence type="ECO:0000256" key="13">
    <source>
        <dbReference type="ARBA" id="ARBA00051301"/>
    </source>
</evidence>
<dbReference type="GO" id="GO:0019877">
    <property type="term" value="P:diaminopimelate biosynthetic process"/>
    <property type="evidence" value="ECO:0007669"/>
    <property type="project" value="UniProtKB-KW"/>
</dbReference>
<comment type="pathway">
    <text evidence="3">Amino-acid biosynthesis; L-lysine biosynthesis via DAP pathway; LL-2,6-diaminopimelate from (S)-tetrahydrodipicolinate (succinylase route): step 3/3.</text>
</comment>
<dbReference type="GO" id="GO:0008777">
    <property type="term" value="F:acetylornithine deacetylase activity"/>
    <property type="evidence" value="ECO:0007669"/>
    <property type="project" value="TreeGrafter"/>
</dbReference>
<keyword evidence="10" id="KW-0220">Diaminopimelate biosynthesis</keyword>
<gene>
    <name evidence="16" type="ORF">J4H91_00300</name>
</gene>
<dbReference type="Proteomes" id="UP000664398">
    <property type="component" value="Unassembled WGS sequence"/>
</dbReference>
<dbReference type="AlphaFoldDB" id="A0A939LTD8"/>
<comment type="subunit">
    <text evidence="4">Homodimer.</text>
</comment>
<dbReference type="InterPro" id="IPR002933">
    <property type="entry name" value="Peptidase_M20"/>
</dbReference>
<dbReference type="GO" id="GO:0006526">
    <property type="term" value="P:L-arginine biosynthetic process"/>
    <property type="evidence" value="ECO:0007669"/>
    <property type="project" value="TreeGrafter"/>
</dbReference>
<evidence type="ECO:0000256" key="7">
    <source>
        <dbReference type="ARBA" id="ARBA00022723"/>
    </source>
</evidence>
<evidence type="ECO:0000256" key="8">
    <source>
        <dbReference type="ARBA" id="ARBA00022801"/>
    </source>
</evidence>
<dbReference type="Gene3D" id="3.40.630.10">
    <property type="entry name" value="Zn peptidases"/>
    <property type="match status" value="1"/>
</dbReference>
<dbReference type="Pfam" id="PF07687">
    <property type="entry name" value="M20_dimer"/>
    <property type="match status" value="1"/>
</dbReference>
<feature type="domain" description="Peptidase M20 dimerisation" evidence="15">
    <location>
        <begin position="174"/>
        <end position="274"/>
    </location>
</feature>
<keyword evidence="8 16" id="KW-0378">Hydrolase</keyword>
<proteinExistence type="predicted"/>
<dbReference type="InterPro" id="IPR036264">
    <property type="entry name" value="Bact_exopeptidase_dim_dom"/>
</dbReference>
<evidence type="ECO:0000256" key="5">
    <source>
        <dbReference type="ARBA" id="ARBA00011921"/>
    </source>
</evidence>
<dbReference type="SUPFAM" id="SSF55031">
    <property type="entry name" value="Bacterial exopeptidase dimerisation domain"/>
    <property type="match status" value="1"/>
</dbReference>
<evidence type="ECO:0000256" key="6">
    <source>
        <dbReference type="ARBA" id="ARBA00022605"/>
    </source>
</evidence>
<evidence type="ECO:0000256" key="10">
    <source>
        <dbReference type="ARBA" id="ARBA00022915"/>
    </source>
</evidence>
<accession>A0A939LTD8</accession>
<sequence length="362" mass="38583">MPVLDPSLGPAALTRRLCDIPSVSGDERAIADAIEAMLREHAPHLAVTRDGDTLIARTELGRARRVAIAGHLDTVPINGNLPIRDVLDPESGEPVIWGRGTVDMKAGVGVQLALAVELSDPSVDITWIWYDHEEVASDLSGLGRAMRNRPELFAADFAILGEPSNGTIEGGCNGTLRARVTMLGRRAHSARSWMGENAIHRAGPMLERLAAYEAERVVVDGLEYREGLNAVRVEGGIAGNVIPDRCTIEVNYRFAPSRSVAEAEALVRDFFSDADEVEVVDAAPGARPGLDAPLARAFVEAVGQQPTAKLGWTDVSRFSALGIPAVNFGPGDPLLAHADDEQVPISQIMSCAAALRAWLTAG</sequence>
<evidence type="ECO:0000256" key="3">
    <source>
        <dbReference type="ARBA" id="ARBA00005130"/>
    </source>
</evidence>
<keyword evidence="7" id="KW-0479">Metal-binding</keyword>
<comment type="catalytic activity">
    <reaction evidence="13">
        <text>N-succinyl-(2S,6S)-2,6-diaminopimelate + H2O = (2S,6S)-2,6-diaminopimelate + succinate</text>
        <dbReference type="Rhea" id="RHEA:22608"/>
        <dbReference type="ChEBI" id="CHEBI:15377"/>
        <dbReference type="ChEBI" id="CHEBI:30031"/>
        <dbReference type="ChEBI" id="CHEBI:57609"/>
        <dbReference type="ChEBI" id="CHEBI:58087"/>
        <dbReference type="EC" id="3.5.1.18"/>
    </reaction>
</comment>
<protein>
    <recommendedName>
        <fullName evidence="5 14">Succinyl-diaminopimelate desuccinylase</fullName>
        <ecNumber evidence="5 14">3.5.1.18</ecNumber>
    </recommendedName>
</protein>
<reference evidence="16" key="1">
    <citation type="submission" date="2021-03" db="EMBL/GenBank/DDBJ databases">
        <title>Leucobacter chromiisoli sp. nov., isolated from chromium-containing soil of chemical plant.</title>
        <authorList>
            <person name="Xu Z."/>
        </authorList>
    </citation>
    <scope>NUCLEOTIDE SEQUENCE</scope>
    <source>
        <strain evidence="16">A2</strain>
    </source>
</reference>
<evidence type="ECO:0000256" key="12">
    <source>
        <dbReference type="ARBA" id="ARBA00023285"/>
    </source>
</evidence>
<dbReference type="SUPFAM" id="SSF53187">
    <property type="entry name" value="Zn-dependent exopeptidases"/>
    <property type="match status" value="1"/>
</dbReference>
<dbReference type="InterPro" id="IPR011650">
    <property type="entry name" value="Peptidase_M20_dimer"/>
</dbReference>
<dbReference type="InterPro" id="IPR050072">
    <property type="entry name" value="Peptidase_M20A"/>
</dbReference>
<keyword evidence="17" id="KW-1185">Reference proteome</keyword>
<dbReference type="GO" id="GO:0009089">
    <property type="term" value="P:lysine biosynthetic process via diaminopimelate"/>
    <property type="evidence" value="ECO:0007669"/>
    <property type="project" value="UniProtKB-UniRule"/>
</dbReference>
<comment type="caution">
    <text evidence="16">The sequence shown here is derived from an EMBL/GenBank/DDBJ whole genome shotgun (WGS) entry which is preliminary data.</text>
</comment>
<comment type="cofactor">
    <cofactor evidence="1">
        <name>Co(2+)</name>
        <dbReference type="ChEBI" id="CHEBI:48828"/>
    </cofactor>
</comment>
<evidence type="ECO:0000256" key="9">
    <source>
        <dbReference type="ARBA" id="ARBA00022833"/>
    </source>
</evidence>
<dbReference type="NCBIfam" id="TIGR01900">
    <property type="entry name" value="dapE-gram_pos"/>
    <property type="match status" value="1"/>
</dbReference>
<dbReference type="Pfam" id="PF01546">
    <property type="entry name" value="Peptidase_M20"/>
    <property type="match status" value="1"/>
</dbReference>
<dbReference type="PANTHER" id="PTHR43808:SF31">
    <property type="entry name" value="N-ACETYL-L-CITRULLINE DEACETYLASE"/>
    <property type="match status" value="1"/>
</dbReference>
<dbReference type="PROSITE" id="PS00758">
    <property type="entry name" value="ARGE_DAPE_CPG2_1"/>
    <property type="match status" value="1"/>
</dbReference>
<evidence type="ECO:0000313" key="16">
    <source>
        <dbReference type="EMBL" id="MBO1803761.1"/>
    </source>
</evidence>
<dbReference type="InterPro" id="IPR010174">
    <property type="entry name" value="Succinyl-DAP_deSuclase_DapE"/>
</dbReference>